<feature type="region of interest" description="Disordered" evidence="5">
    <location>
        <begin position="1"/>
        <end position="24"/>
    </location>
</feature>
<dbReference type="RefSeq" id="XP_044558245.1">
    <property type="nucleotide sequence ID" value="XM_044712068.1"/>
</dbReference>
<feature type="transmembrane region" description="Helical" evidence="6">
    <location>
        <begin position="229"/>
        <end position="250"/>
    </location>
</feature>
<dbReference type="Gene3D" id="1.20.1250.20">
    <property type="entry name" value="MFS general substrate transporter like domains"/>
    <property type="match status" value="2"/>
</dbReference>
<organism evidence="7 8">
    <name type="scientific">Naegleria fowleri</name>
    <name type="common">Brain eating amoeba</name>
    <dbReference type="NCBI Taxonomy" id="5763"/>
    <lineage>
        <taxon>Eukaryota</taxon>
        <taxon>Discoba</taxon>
        <taxon>Heterolobosea</taxon>
        <taxon>Tetramitia</taxon>
        <taxon>Eutetramitia</taxon>
        <taxon>Vahlkampfiidae</taxon>
        <taxon>Naegleria</taxon>
    </lineage>
</organism>
<feature type="transmembrane region" description="Helical" evidence="6">
    <location>
        <begin position="458"/>
        <end position="480"/>
    </location>
</feature>
<feature type="transmembrane region" description="Helical" evidence="6">
    <location>
        <begin position="279"/>
        <end position="300"/>
    </location>
</feature>
<dbReference type="GO" id="GO:0016020">
    <property type="term" value="C:membrane"/>
    <property type="evidence" value="ECO:0007669"/>
    <property type="project" value="UniProtKB-SubCell"/>
</dbReference>
<dbReference type="GeneID" id="68115454"/>
<dbReference type="OrthoDB" id="312103at2759"/>
<feature type="transmembrane region" description="Helical" evidence="6">
    <location>
        <begin position="98"/>
        <end position="122"/>
    </location>
</feature>
<feature type="transmembrane region" description="Helical" evidence="6">
    <location>
        <begin position="155"/>
        <end position="181"/>
    </location>
</feature>
<dbReference type="VEuPathDB" id="AmoebaDB:NF0003010"/>
<dbReference type="AlphaFoldDB" id="A0A6A5BFF6"/>
<accession>A0A6A5BFF6</accession>
<dbReference type="InterPro" id="IPR011701">
    <property type="entry name" value="MFS"/>
</dbReference>
<protein>
    <recommendedName>
        <fullName evidence="9">Major facilitator superfamily (MFS) profile domain-containing protein</fullName>
    </recommendedName>
</protein>
<keyword evidence="4 6" id="KW-0472">Membrane</keyword>
<dbReference type="OMA" id="STICWTG"/>
<dbReference type="SUPFAM" id="SSF103473">
    <property type="entry name" value="MFS general substrate transporter"/>
    <property type="match status" value="1"/>
</dbReference>
<feature type="transmembrane region" description="Helical" evidence="6">
    <location>
        <begin position="59"/>
        <end position="78"/>
    </location>
</feature>
<evidence type="ECO:0000256" key="6">
    <source>
        <dbReference type="SAM" id="Phobius"/>
    </source>
</evidence>
<evidence type="ECO:0000256" key="5">
    <source>
        <dbReference type="SAM" id="MobiDB-lite"/>
    </source>
</evidence>
<dbReference type="InterPro" id="IPR036259">
    <property type="entry name" value="MFS_trans_sf"/>
</dbReference>
<gene>
    <name evidence="7" type="ORF">FDP41_008236</name>
</gene>
<dbReference type="GO" id="GO:0022857">
    <property type="term" value="F:transmembrane transporter activity"/>
    <property type="evidence" value="ECO:0007669"/>
    <property type="project" value="InterPro"/>
</dbReference>
<feature type="transmembrane region" description="Helical" evidence="6">
    <location>
        <begin position="348"/>
        <end position="366"/>
    </location>
</feature>
<keyword evidence="3 6" id="KW-1133">Transmembrane helix</keyword>
<dbReference type="EMBL" id="VFQX01000060">
    <property type="protein sequence ID" value="KAF0973532.1"/>
    <property type="molecule type" value="Genomic_DNA"/>
</dbReference>
<sequence length="502" mass="55667">MNETSPFLTSDHDPTSMRTSNNNNYMTTTLSEHQVGASDETKQPLLMIIKTPKVYTRRWFILLIQSMQSLLSAFYQTMFTSITTSVLRYYRMKPTDGWKVSLTASVYLFLSFPVGLLAAYTMKKKGLRFSLFVGSILAFISAWIRFAGFKSGEELFFWIAFAGYVVGAMSSPFVVNTGTLLSKTWFPPKQRTIATTITSFLNIVGTGVAFGAAAGLAGDATYNNDLGMIELLALQAILASVFLIIVVIFFQDKPPSPPYMVNEESPEEELSFLHEAKKMFTTIPFIFIWLAFGFGVGSVNCFLTELNSIATPQGYSVNEVAFMGISFVATGLLGAALFGVAADITKRYKLILLIAGIPAASCYVWFSVNNIAVRTDTHFILAMVSICLIGFFGIPLVPIMLEMACELTYPVPESFSSSLMFGFGNLMSVIFIFISEALKQTQIDPRSGREVVLSMQNSMWFCMSMLLTSVALACCVKPAYKRMEHEKNLHEQSLNHLKSINN</sequence>
<feature type="transmembrane region" description="Helical" evidence="6">
    <location>
        <begin position="129"/>
        <end position="149"/>
    </location>
</feature>
<feature type="transmembrane region" description="Helical" evidence="6">
    <location>
        <begin position="320"/>
        <end position="341"/>
    </location>
</feature>
<feature type="transmembrane region" description="Helical" evidence="6">
    <location>
        <begin position="378"/>
        <end position="397"/>
    </location>
</feature>
<dbReference type="VEuPathDB" id="AmoebaDB:NfTy_091170"/>
<proteinExistence type="predicted"/>
<feature type="transmembrane region" description="Helical" evidence="6">
    <location>
        <begin position="193"/>
        <end position="217"/>
    </location>
</feature>
<comment type="subcellular location">
    <subcellularLocation>
        <location evidence="1">Membrane</location>
        <topology evidence="1">Multi-pass membrane protein</topology>
    </subcellularLocation>
</comment>
<comment type="caution">
    <text evidence="7">The sequence shown here is derived from an EMBL/GenBank/DDBJ whole genome shotgun (WGS) entry which is preliminary data.</text>
</comment>
<dbReference type="PANTHER" id="PTHR10924:SF6">
    <property type="entry name" value="SOLUTE CARRIER FAMILY 49 MEMBER A3"/>
    <property type="match status" value="1"/>
</dbReference>
<dbReference type="PANTHER" id="PTHR10924">
    <property type="entry name" value="MAJOR FACILITATOR SUPERFAMILY PROTEIN-RELATED"/>
    <property type="match status" value="1"/>
</dbReference>
<keyword evidence="2 6" id="KW-0812">Transmembrane</keyword>
<evidence type="ECO:0000313" key="7">
    <source>
        <dbReference type="EMBL" id="KAF0973532.1"/>
    </source>
</evidence>
<dbReference type="VEuPathDB" id="AmoebaDB:FDP41_008236"/>
<keyword evidence="8" id="KW-1185">Reference proteome</keyword>
<name>A0A6A5BFF6_NAEFO</name>
<evidence type="ECO:0000256" key="3">
    <source>
        <dbReference type="ARBA" id="ARBA00022989"/>
    </source>
</evidence>
<evidence type="ECO:0008006" key="9">
    <source>
        <dbReference type="Google" id="ProtNLM"/>
    </source>
</evidence>
<dbReference type="InterPro" id="IPR049680">
    <property type="entry name" value="FLVCR1-2_SLC49-like"/>
</dbReference>
<feature type="transmembrane region" description="Helical" evidence="6">
    <location>
        <begin position="418"/>
        <end position="438"/>
    </location>
</feature>
<reference evidence="7 8" key="1">
    <citation type="journal article" date="2019" name="Sci. Rep.">
        <title>Nanopore sequencing improves the draft genome of the human pathogenic amoeba Naegleria fowleri.</title>
        <authorList>
            <person name="Liechti N."/>
            <person name="Schurch N."/>
            <person name="Bruggmann R."/>
            <person name="Wittwer M."/>
        </authorList>
    </citation>
    <scope>NUCLEOTIDE SEQUENCE [LARGE SCALE GENOMIC DNA]</scope>
    <source>
        <strain evidence="7 8">ATCC 30894</strain>
    </source>
</reference>
<evidence type="ECO:0000313" key="8">
    <source>
        <dbReference type="Proteomes" id="UP000444721"/>
    </source>
</evidence>
<evidence type="ECO:0000256" key="2">
    <source>
        <dbReference type="ARBA" id="ARBA00022692"/>
    </source>
</evidence>
<dbReference type="Pfam" id="PF07690">
    <property type="entry name" value="MFS_1"/>
    <property type="match status" value="1"/>
</dbReference>
<evidence type="ECO:0000256" key="1">
    <source>
        <dbReference type="ARBA" id="ARBA00004141"/>
    </source>
</evidence>
<dbReference type="Proteomes" id="UP000444721">
    <property type="component" value="Unassembled WGS sequence"/>
</dbReference>
<evidence type="ECO:0000256" key="4">
    <source>
        <dbReference type="ARBA" id="ARBA00023136"/>
    </source>
</evidence>